<dbReference type="InterPro" id="IPR000531">
    <property type="entry name" value="Beta-barrel_TonB"/>
</dbReference>
<dbReference type="InterPro" id="IPR036942">
    <property type="entry name" value="Beta-barrel_TonB_sf"/>
</dbReference>
<comment type="caution">
    <text evidence="12">The sequence shown here is derived from an EMBL/GenBank/DDBJ whole genome shotgun (WGS) entry which is preliminary data.</text>
</comment>
<keyword evidence="5 9" id="KW-0798">TonB box</keyword>
<evidence type="ECO:0000313" key="13">
    <source>
        <dbReference type="Proteomes" id="UP000824156"/>
    </source>
</evidence>
<feature type="domain" description="TonB-dependent receptor plug" evidence="11">
    <location>
        <begin position="134"/>
        <end position="262"/>
    </location>
</feature>
<dbReference type="NCBIfam" id="TIGR04057">
    <property type="entry name" value="SusC_RagA_signa"/>
    <property type="match status" value="1"/>
</dbReference>
<dbReference type="InterPro" id="IPR037066">
    <property type="entry name" value="Plug_dom_sf"/>
</dbReference>
<evidence type="ECO:0000256" key="2">
    <source>
        <dbReference type="ARBA" id="ARBA00022448"/>
    </source>
</evidence>
<dbReference type="PROSITE" id="PS52016">
    <property type="entry name" value="TONB_DEPENDENT_REC_3"/>
    <property type="match status" value="1"/>
</dbReference>
<dbReference type="Gene3D" id="2.60.40.1120">
    <property type="entry name" value="Carboxypeptidase-like, regulatory domain"/>
    <property type="match status" value="1"/>
</dbReference>
<comment type="subcellular location">
    <subcellularLocation>
        <location evidence="1 8">Cell outer membrane</location>
        <topology evidence="1 8">Multi-pass membrane protein</topology>
    </subcellularLocation>
</comment>
<proteinExistence type="inferred from homology"/>
<dbReference type="InterPro" id="IPR039426">
    <property type="entry name" value="TonB-dep_rcpt-like"/>
</dbReference>
<keyword evidence="6 8" id="KW-0472">Membrane</keyword>
<evidence type="ECO:0000256" key="1">
    <source>
        <dbReference type="ARBA" id="ARBA00004571"/>
    </source>
</evidence>
<keyword evidence="7 8" id="KW-0998">Cell outer membrane</keyword>
<evidence type="ECO:0000259" key="11">
    <source>
        <dbReference type="Pfam" id="PF07715"/>
    </source>
</evidence>
<evidence type="ECO:0000256" key="7">
    <source>
        <dbReference type="ARBA" id="ARBA00023237"/>
    </source>
</evidence>
<dbReference type="Pfam" id="PF07715">
    <property type="entry name" value="Plug"/>
    <property type="match status" value="1"/>
</dbReference>
<dbReference type="Gene3D" id="2.40.170.20">
    <property type="entry name" value="TonB-dependent receptor, beta-barrel domain"/>
    <property type="match status" value="1"/>
</dbReference>
<evidence type="ECO:0000256" key="3">
    <source>
        <dbReference type="ARBA" id="ARBA00022452"/>
    </source>
</evidence>
<dbReference type="NCBIfam" id="TIGR04056">
    <property type="entry name" value="OMP_RagA_SusC"/>
    <property type="match status" value="1"/>
</dbReference>
<reference evidence="12" key="1">
    <citation type="journal article" date="2021" name="PeerJ">
        <title>Extensive microbial diversity within the chicken gut microbiome revealed by metagenomics and culture.</title>
        <authorList>
            <person name="Gilroy R."/>
            <person name="Ravi A."/>
            <person name="Getino M."/>
            <person name="Pursley I."/>
            <person name="Horton D.L."/>
            <person name="Alikhan N.F."/>
            <person name="Baker D."/>
            <person name="Gharbi K."/>
            <person name="Hall N."/>
            <person name="Watson M."/>
            <person name="Adriaenssens E.M."/>
            <person name="Foster-Nyarko E."/>
            <person name="Jarju S."/>
            <person name="Secka A."/>
            <person name="Antonio M."/>
            <person name="Oren A."/>
            <person name="Chaudhuri R.R."/>
            <person name="La Ragione R."/>
            <person name="Hildebrand F."/>
            <person name="Pallen M.J."/>
        </authorList>
    </citation>
    <scope>NUCLEOTIDE SEQUENCE</scope>
    <source>
        <strain evidence="12">1719</strain>
    </source>
</reference>
<organism evidence="12 13">
    <name type="scientific">Candidatus Sphingobacterium stercoripullorum</name>
    <dbReference type="NCBI Taxonomy" id="2838759"/>
    <lineage>
        <taxon>Bacteria</taxon>
        <taxon>Pseudomonadati</taxon>
        <taxon>Bacteroidota</taxon>
        <taxon>Sphingobacteriia</taxon>
        <taxon>Sphingobacteriales</taxon>
        <taxon>Sphingobacteriaceae</taxon>
        <taxon>Sphingobacterium</taxon>
    </lineage>
</organism>
<gene>
    <name evidence="12" type="ORF">H9853_09370</name>
</gene>
<dbReference type="SUPFAM" id="SSF56935">
    <property type="entry name" value="Porins"/>
    <property type="match status" value="1"/>
</dbReference>
<evidence type="ECO:0000256" key="6">
    <source>
        <dbReference type="ARBA" id="ARBA00023136"/>
    </source>
</evidence>
<evidence type="ECO:0000259" key="10">
    <source>
        <dbReference type="Pfam" id="PF00593"/>
    </source>
</evidence>
<evidence type="ECO:0000256" key="9">
    <source>
        <dbReference type="RuleBase" id="RU003357"/>
    </source>
</evidence>
<keyword evidence="3 8" id="KW-1134">Transmembrane beta strand</keyword>
<dbReference type="InterPro" id="IPR008969">
    <property type="entry name" value="CarboxyPept-like_regulatory"/>
</dbReference>
<dbReference type="InterPro" id="IPR012910">
    <property type="entry name" value="Plug_dom"/>
</dbReference>
<dbReference type="InterPro" id="IPR023997">
    <property type="entry name" value="TonB-dep_OMP_SusC/RagA_CS"/>
</dbReference>
<dbReference type="EMBL" id="DXEZ01000256">
    <property type="protein sequence ID" value="HIX55226.1"/>
    <property type="molecule type" value="Genomic_DNA"/>
</dbReference>
<name>A0A9D2AZU6_9SPHI</name>
<reference evidence="12" key="2">
    <citation type="submission" date="2021-04" db="EMBL/GenBank/DDBJ databases">
        <authorList>
            <person name="Gilroy R."/>
        </authorList>
    </citation>
    <scope>NUCLEOTIDE SEQUENCE</scope>
    <source>
        <strain evidence="12">1719</strain>
    </source>
</reference>
<accession>A0A9D2AZU6</accession>
<keyword evidence="2 8" id="KW-0813">Transport</keyword>
<evidence type="ECO:0000256" key="8">
    <source>
        <dbReference type="PROSITE-ProRule" id="PRU01360"/>
    </source>
</evidence>
<dbReference type="AlphaFoldDB" id="A0A9D2AZU6"/>
<dbReference type="Gene3D" id="2.170.130.10">
    <property type="entry name" value="TonB-dependent receptor, plug domain"/>
    <property type="match status" value="1"/>
</dbReference>
<dbReference type="Proteomes" id="UP000824156">
    <property type="component" value="Unassembled WGS sequence"/>
</dbReference>
<comment type="similarity">
    <text evidence="8 9">Belongs to the TonB-dependent receptor family.</text>
</comment>
<evidence type="ECO:0000256" key="5">
    <source>
        <dbReference type="ARBA" id="ARBA00023077"/>
    </source>
</evidence>
<evidence type="ECO:0000256" key="4">
    <source>
        <dbReference type="ARBA" id="ARBA00022692"/>
    </source>
</evidence>
<dbReference type="Pfam" id="PF13715">
    <property type="entry name" value="CarbopepD_reg_2"/>
    <property type="match status" value="1"/>
</dbReference>
<dbReference type="SUPFAM" id="SSF49464">
    <property type="entry name" value="Carboxypeptidase regulatory domain-like"/>
    <property type="match status" value="1"/>
</dbReference>
<keyword evidence="4 8" id="KW-0812">Transmembrane</keyword>
<dbReference type="Pfam" id="PF00593">
    <property type="entry name" value="TonB_dep_Rec_b-barrel"/>
    <property type="match status" value="1"/>
</dbReference>
<sequence length="1069" mass="118003">MNRIIHIMLACCITSSFSIEQGFSKHVSHSELFNTRAFEKMQQEVSGVVRDDSGPLAGVTVTVVGQNRSASTGSNGEFTIAAQSGDLLRFTSLGYHPQEVKVEAGKQISVLLLAEDELLDEVVVTAMGIQREKKALGYAVQDLNAKELMKNKDANVINSLSGKIAGVNVTQSSGSAGAGAQIILRGGTSLERDNQPLFVVDGVIYDNSTVLGGNSAFDGALATATSNSNRVMDINPEDIENVSVLKGPAAAALYGSRAAAGAVIITTKKGEAGRTNVNFSTRASSNWVNRLPEQQNIYKRGYYNAAGVLDDYTTQSWGERFTSGEANFDNIGSFFNNSTQLDHNLNISGGNENGTFYLSASRYDQTGIVPNTGFDKTTFRFNGDQKYGILTVGANVAYSLANTDKTLTSAGLYDSGGTGAMNSVYRWARSDDMSRYLNEDGSKYRLFEGRQELQDDVENPFWIINQNALADDTERITGNLNANAQITDWWNLSYRVGIDSYTTRNSVLIAPEGAVKQIWQNGMMSESDFNFKYWSSNLMSNMNRRYGDFDLGLMLGFFSEQTHSKTNRRMGYNFVVDGFYSFDNIVNENRKFQDVDSKKRLYGLFGELSVGYKDIAFLNFTGRNDWTSTLPVENQSYFYPSVGGSFVFSELLEDKRVLNFGKLRASWARVGKDAAPYVTNTYLWPSREFLGGYIGSGNNWSRGNPFLKPEMTDSFEIGMELRFFNGRLGLDYAYYTNNSYNQILSPRLGQSTGYIFVSVNGGDIYNKGMELSLTGKPIVKENFVWDATLNLGGNRGTVHNLLQGVDILYVTDVQVGNAKAASFNDGNFMAISGSKWSRTDDGQLILDSNTGMPVSDNLTTYEIGNREPRLTGGFNNSFQYKDWNFSFLFDFRMGGDIYNGTDYFMTVNGMSKRTMQRDRLDLSGVVETGGSSDNPQYEQRSFTFEADQMYDVKGVQTSGKKIIQDYWSDYYTRESANFMVNTNWLRLRSVSLSYQMPDEVIRRIGIGKAIKGLGATLTGTNLWLLTNYKGMDPETSAAGSGVTGSSSVGIDYNGVPSTAGVSFGLNLTF</sequence>
<protein>
    <submittedName>
        <fullName evidence="12">SusC/RagA family TonB-linked outer membrane protein</fullName>
    </submittedName>
</protein>
<evidence type="ECO:0000313" key="12">
    <source>
        <dbReference type="EMBL" id="HIX55226.1"/>
    </source>
</evidence>
<feature type="domain" description="TonB-dependent receptor-like beta-barrel" evidence="10">
    <location>
        <begin position="426"/>
        <end position="794"/>
    </location>
</feature>
<dbReference type="InterPro" id="IPR023996">
    <property type="entry name" value="TonB-dep_OMP_SusC/RagA"/>
</dbReference>
<dbReference type="GO" id="GO:0009279">
    <property type="term" value="C:cell outer membrane"/>
    <property type="evidence" value="ECO:0007669"/>
    <property type="project" value="UniProtKB-SubCell"/>
</dbReference>